<protein>
    <submittedName>
        <fullName evidence="2">Uncharacterized protein</fullName>
    </submittedName>
</protein>
<dbReference type="AlphaFoldDB" id="A0A250XJ69"/>
<evidence type="ECO:0000313" key="2">
    <source>
        <dbReference type="EMBL" id="GAX83066.1"/>
    </source>
</evidence>
<evidence type="ECO:0000313" key="3">
    <source>
        <dbReference type="Proteomes" id="UP000232323"/>
    </source>
</evidence>
<accession>A0A250XJ69</accession>
<proteinExistence type="predicted"/>
<organism evidence="2 3">
    <name type="scientific">Chlamydomonas eustigma</name>
    <dbReference type="NCBI Taxonomy" id="1157962"/>
    <lineage>
        <taxon>Eukaryota</taxon>
        <taxon>Viridiplantae</taxon>
        <taxon>Chlorophyta</taxon>
        <taxon>core chlorophytes</taxon>
        <taxon>Chlorophyceae</taxon>
        <taxon>CS clade</taxon>
        <taxon>Chlamydomonadales</taxon>
        <taxon>Chlamydomonadaceae</taxon>
        <taxon>Chlamydomonas</taxon>
    </lineage>
</organism>
<dbReference type="EMBL" id="BEGY01000091">
    <property type="protein sequence ID" value="GAX83066.1"/>
    <property type="molecule type" value="Genomic_DNA"/>
</dbReference>
<evidence type="ECO:0000256" key="1">
    <source>
        <dbReference type="SAM" id="MobiDB-lite"/>
    </source>
</evidence>
<comment type="caution">
    <text evidence="2">The sequence shown here is derived from an EMBL/GenBank/DDBJ whole genome shotgun (WGS) entry which is preliminary data.</text>
</comment>
<sequence>MGCFTSRDVTTFSAQKAEVTVKDLENKGVLKNTGSRSGNLVDFVNFPRPESGSLCIKTSNSVSCQISGLSECSGRQHSVTSRHQNSMSHLPGGQQNQLQCHLAGQSQYKAKMNALSLSAVFRAKGGISLHFSDSQQDPLWSLFQQNVEQAQGSNRHSSLSLPTAGGFITCQRPAYQASRSSAKCSVTGTSPAFRNSRMRHSASCSELVSAAHEELLLVSLQLFPNPPPPLQALRLHLKSIGARNKDVFIMESIARSGNTIVLSQYLQGLKNIDNDFLFDHRRGSQAMSRSVCIAAAVPEPIEGCTISEHCNLVAQLVIDTLRE</sequence>
<name>A0A250XJ69_9CHLO</name>
<feature type="region of interest" description="Disordered" evidence="1">
    <location>
        <begin position="75"/>
        <end position="94"/>
    </location>
</feature>
<keyword evidence="3" id="KW-1185">Reference proteome</keyword>
<dbReference type="Proteomes" id="UP000232323">
    <property type="component" value="Unassembled WGS sequence"/>
</dbReference>
<gene>
    <name evidence="2" type="ORF">CEUSTIGMA_g10492.t1</name>
</gene>
<reference evidence="2 3" key="1">
    <citation type="submission" date="2017-08" db="EMBL/GenBank/DDBJ databases">
        <title>Acidophilic green algal genome provides insights into adaptation to an acidic environment.</title>
        <authorList>
            <person name="Hirooka S."/>
            <person name="Hirose Y."/>
            <person name="Kanesaki Y."/>
            <person name="Higuchi S."/>
            <person name="Fujiwara T."/>
            <person name="Onuma R."/>
            <person name="Era A."/>
            <person name="Ohbayashi R."/>
            <person name="Uzuka A."/>
            <person name="Nozaki H."/>
            <person name="Yoshikawa H."/>
            <person name="Miyagishima S.Y."/>
        </authorList>
    </citation>
    <scope>NUCLEOTIDE SEQUENCE [LARGE SCALE GENOMIC DNA]</scope>
    <source>
        <strain evidence="2 3">NIES-2499</strain>
    </source>
</reference>